<sequence length="917" mass="102254">MNKASVGSLILLAGLTGLYGCGQSSVDEYVSAARQYQEANDIEAAIIEYKNAVQLDPTAPLPRFELGRLYLEKGNYAGAEKELNRAMELGHPASKVLPHLSVAYQYTGAENALTALDHNAQGMTAVEKVKVGFYKVEALIKLDKKEEARKLIDELTKLDTSSVYEGLLQSLHDILEENYDAALTNTLALREQSPANKDVLLQLARLYLVKGQQAEAAQVYQKYVEHFPADLTTKFSLAALLIEQRQLEQADPLVTELLSLAQDNGVLNQFKGIIEASAGNYELALTHLERAIQNGRNEPAVRLLAGHSAYQLEDFPAASRHLSMIASKLPDNHPGLRMLADSLLQQGLSGDATDVLNRLEGEMQADAALFSKAGFELLREGNVEDARKMVERSSELSSSAEDLARVGLLQLSLNDVDGIVNLEAAAEKAPESELTQQTLLAAYVSTDQLDKAKALAKEWTTKDENALLPWLALVDIAIKEKQLEEAQQAIQKATEVSPDDVRIKLSQARLYVQQENLKQAKAELKQVLNDDPANIAALSFLFAVEKEQGNEEASLKQVEKVLQGNQENVQLRLLLARMQFSLNKVDSTLKTLKPLEKEEDLPKLYWQLRGQSLLKSNQITQAQEHFEKWNKASPLNKNAILGLLLIYDAQNKYDDGLKVLKPFLKTRDDRQLSVIKAYFHAMLRQISDARAIIEPLPENVQAVPFVRGIKARLALQEGKAELAVEDAVAAYNALPNAKNLVLVLASYEATNQHEKGFSVLKQHIDENPNDVRANMLYAERLIGKDAKEAQKAYENILKVTPDNFVVLNNLAYLYFAEDKLDRAEQLSRKAVELKPDNADAIDTLAQVLIKKDQPEEALALYDGVINKNTRNEEVYLNYVELLFKQGKTALAERKLANREYKRQSAKERQQALKEQYL</sequence>
<keyword evidence="1" id="KW-0677">Repeat</keyword>
<feature type="repeat" description="TPR" evidence="3">
    <location>
        <begin position="197"/>
        <end position="230"/>
    </location>
</feature>
<dbReference type="InterPro" id="IPR051012">
    <property type="entry name" value="CellSynth/LPSAsmb/PSIAsmb"/>
</dbReference>
<keyword evidence="2 3" id="KW-0802">TPR repeat</keyword>
<evidence type="ECO:0000256" key="3">
    <source>
        <dbReference type="PROSITE-ProRule" id="PRU00339"/>
    </source>
</evidence>
<evidence type="ECO:0000313" key="6">
    <source>
        <dbReference type="EMBL" id="MCW8109342.1"/>
    </source>
</evidence>
<dbReference type="EMBL" id="JAPFRD010000011">
    <property type="protein sequence ID" value="MCW8109342.1"/>
    <property type="molecule type" value="Genomic_DNA"/>
</dbReference>
<name>A0ABT3P996_9ALTE</name>
<comment type="caution">
    <text evidence="6">The sequence shown here is derived from an EMBL/GenBank/DDBJ whole genome shotgun (WGS) entry which is preliminary data.</text>
</comment>
<dbReference type="InterPro" id="IPR019734">
    <property type="entry name" value="TPR_rpt"/>
</dbReference>
<dbReference type="PROSITE" id="PS50005">
    <property type="entry name" value="TPR"/>
    <property type="match status" value="3"/>
</dbReference>
<dbReference type="Pfam" id="PF14559">
    <property type="entry name" value="TPR_19"/>
    <property type="match status" value="2"/>
</dbReference>
<keyword evidence="7" id="KW-1185">Reference proteome</keyword>
<dbReference type="InterPro" id="IPR011990">
    <property type="entry name" value="TPR-like_helical_dom_sf"/>
</dbReference>
<gene>
    <name evidence="6" type="primary">prsT</name>
    <name evidence="6" type="ORF">OPS25_12605</name>
</gene>
<evidence type="ECO:0000313" key="7">
    <source>
        <dbReference type="Proteomes" id="UP001142810"/>
    </source>
</evidence>
<feature type="repeat" description="TPR" evidence="3">
    <location>
        <begin position="804"/>
        <end position="837"/>
    </location>
</feature>
<dbReference type="PANTHER" id="PTHR45586">
    <property type="entry name" value="TPR REPEAT-CONTAINING PROTEIN PA4667"/>
    <property type="match status" value="1"/>
</dbReference>
<feature type="repeat" description="TPR" evidence="3">
    <location>
        <begin position="26"/>
        <end position="59"/>
    </location>
</feature>
<evidence type="ECO:0000256" key="2">
    <source>
        <dbReference type="ARBA" id="ARBA00022803"/>
    </source>
</evidence>
<dbReference type="Proteomes" id="UP001142810">
    <property type="component" value="Unassembled WGS sequence"/>
</dbReference>
<feature type="domain" description="Cytochrome c-type biogenesis protein H TPR" evidence="5">
    <location>
        <begin position="467"/>
        <end position="562"/>
    </location>
</feature>
<dbReference type="Pfam" id="PF23914">
    <property type="entry name" value="TPR_CcmH_CycH"/>
    <property type="match status" value="1"/>
</dbReference>
<accession>A0ABT3P996</accession>
<dbReference type="InterPro" id="IPR056413">
    <property type="entry name" value="TPR_CcmH_CycH"/>
</dbReference>
<dbReference type="SUPFAM" id="SSF81901">
    <property type="entry name" value="HCP-like"/>
    <property type="match status" value="1"/>
</dbReference>
<feature type="coiled-coil region" evidence="4">
    <location>
        <begin position="476"/>
        <end position="530"/>
    </location>
</feature>
<keyword evidence="4" id="KW-0175">Coiled coil</keyword>
<evidence type="ECO:0000259" key="5">
    <source>
        <dbReference type="Pfam" id="PF23914"/>
    </source>
</evidence>
<dbReference type="RefSeq" id="WP_265618095.1">
    <property type="nucleotide sequence ID" value="NZ_JAPFRD010000011.1"/>
</dbReference>
<reference evidence="6" key="1">
    <citation type="submission" date="2022-11" db="EMBL/GenBank/DDBJ databases">
        <title>Alteromonas sp. nov., isolated from sea water of the Qingdao.</title>
        <authorList>
            <person name="Wang Q."/>
        </authorList>
    </citation>
    <scope>NUCLEOTIDE SEQUENCE</scope>
    <source>
        <strain evidence="6">ASW11-7</strain>
    </source>
</reference>
<protein>
    <submittedName>
        <fullName evidence="6">PEP-CTERM system TPR-repeat protein PrsT</fullName>
    </submittedName>
</protein>
<dbReference type="Gene3D" id="1.25.40.10">
    <property type="entry name" value="Tetratricopeptide repeat domain"/>
    <property type="match status" value="4"/>
</dbReference>
<dbReference type="PROSITE" id="PS51257">
    <property type="entry name" value="PROKAR_LIPOPROTEIN"/>
    <property type="match status" value="1"/>
</dbReference>
<proteinExistence type="predicted"/>
<evidence type="ECO:0000256" key="1">
    <source>
        <dbReference type="ARBA" id="ARBA00022737"/>
    </source>
</evidence>
<dbReference type="PANTHER" id="PTHR45586:SF1">
    <property type="entry name" value="LIPOPOLYSACCHARIDE ASSEMBLY PROTEIN B"/>
    <property type="match status" value="1"/>
</dbReference>
<organism evidence="6 7">
    <name type="scientific">Alteromonas aquimaris</name>
    <dbReference type="NCBI Taxonomy" id="2998417"/>
    <lineage>
        <taxon>Bacteria</taxon>
        <taxon>Pseudomonadati</taxon>
        <taxon>Pseudomonadota</taxon>
        <taxon>Gammaproteobacteria</taxon>
        <taxon>Alteromonadales</taxon>
        <taxon>Alteromonadaceae</taxon>
        <taxon>Alteromonas/Salinimonas group</taxon>
        <taxon>Alteromonas</taxon>
    </lineage>
</organism>
<evidence type="ECO:0000256" key="4">
    <source>
        <dbReference type="SAM" id="Coils"/>
    </source>
</evidence>
<dbReference type="NCBIfam" id="TIGR02917">
    <property type="entry name" value="PEP_TPR_lipo"/>
    <property type="match status" value="1"/>
</dbReference>
<dbReference type="SMART" id="SM00028">
    <property type="entry name" value="TPR"/>
    <property type="match status" value="11"/>
</dbReference>
<dbReference type="SUPFAM" id="SSF48452">
    <property type="entry name" value="TPR-like"/>
    <property type="match status" value="4"/>
</dbReference>
<dbReference type="InterPro" id="IPR014266">
    <property type="entry name" value="PEP-CTERM_TPR_PrsT"/>
</dbReference>
<dbReference type="Pfam" id="PF13432">
    <property type="entry name" value="TPR_16"/>
    <property type="match status" value="1"/>
</dbReference>